<evidence type="ECO:0000256" key="6">
    <source>
        <dbReference type="ARBA" id="ARBA00022679"/>
    </source>
</evidence>
<feature type="domain" description="Alpha-D-phosphohexomutase alpha/beta/alpha" evidence="12">
    <location>
        <begin position="636"/>
        <end position="745"/>
    </location>
</feature>
<dbReference type="InterPro" id="IPR005846">
    <property type="entry name" value="A-D-PHexomutase_a/b/a-III"/>
</dbReference>
<accession>A0A2D2Q509</accession>
<dbReference type="KEGG" id="slw:BRW62_09955"/>
<dbReference type="GO" id="GO:0016779">
    <property type="term" value="F:nucleotidyltransferase activity"/>
    <property type="evidence" value="ECO:0007669"/>
    <property type="project" value="UniProtKB-KW"/>
</dbReference>
<dbReference type="SUPFAM" id="SSF53738">
    <property type="entry name" value="Phosphoglucomutase, first 3 domains"/>
    <property type="match status" value="3"/>
</dbReference>
<dbReference type="Gene3D" id="2.160.10.10">
    <property type="entry name" value="Hexapeptide repeat proteins"/>
    <property type="match status" value="1"/>
</dbReference>
<evidence type="ECO:0000259" key="11">
    <source>
        <dbReference type="Pfam" id="PF02879"/>
    </source>
</evidence>
<evidence type="ECO:0000256" key="7">
    <source>
        <dbReference type="ARBA" id="ARBA00022737"/>
    </source>
</evidence>
<dbReference type="Proteomes" id="UP000231057">
    <property type="component" value="Chromosome"/>
</dbReference>
<feature type="domain" description="Alpha-D-phosphohexomutase alpha/beta/alpha" evidence="10">
    <location>
        <begin position="384"/>
        <end position="512"/>
    </location>
</feature>
<dbReference type="InterPro" id="IPR011004">
    <property type="entry name" value="Trimer_LpxA-like_sf"/>
</dbReference>
<dbReference type="RefSeq" id="WP_099799925.1">
    <property type="nucleotide sequence ID" value="NZ_CP018092.1"/>
</dbReference>
<dbReference type="PANTHER" id="PTHR22572">
    <property type="entry name" value="SUGAR-1-PHOSPHATE GUANYL TRANSFERASE"/>
    <property type="match status" value="1"/>
</dbReference>
<dbReference type="Pfam" id="PF00483">
    <property type="entry name" value="NTP_transferase"/>
    <property type="match status" value="1"/>
</dbReference>
<feature type="domain" description="EIF2B subunit epsilon/gamma LbH" evidence="13">
    <location>
        <begin position="250"/>
        <end position="351"/>
    </location>
</feature>
<dbReference type="GO" id="GO:0005975">
    <property type="term" value="P:carbohydrate metabolic process"/>
    <property type="evidence" value="ECO:0007669"/>
    <property type="project" value="InterPro"/>
</dbReference>
<keyword evidence="3" id="KW-0963">Cytoplasm</keyword>
<evidence type="ECO:0000256" key="4">
    <source>
        <dbReference type="ARBA" id="ARBA00022540"/>
    </source>
</evidence>
<keyword evidence="7" id="KW-0677">Repeat</keyword>
<dbReference type="GO" id="GO:0031470">
    <property type="term" value="C:carboxysome"/>
    <property type="evidence" value="ECO:0007669"/>
    <property type="project" value="UniProtKB-ARBA"/>
</dbReference>
<name>A0A2D2Q509_PARLV</name>
<comment type="subcellular location">
    <subcellularLocation>
        <location evidence="1">Cytoplasm</location>
        <location evidence="1">Cytosol</location>
    </subcellularLocation>
</comment>
<dbReference type="InterPro" id="IPR005835">
    <property type="entry name" value="NTP_transferase_dom"/>
</dbReference>
<evidence type="ECO:0000313" key="15">
    <source>
        <dbReference type="Proteomes" id="UP000231057"/>
    </source>
</evidence>
<dbReference type="InterPro" id="IPR005845">
    <property type="entry name" value="A-D-PHexomutase_a/b/a-II"/>
</dbReference>
<dbReference type="CDD" id="cd05805">
    <property type="entry name" value="MPG1_transferase"/>
    <property type="match status" value="1"/>
</dbReference>
<dbReference type="InterPro" id="IPR050486">
    <property type="entry name" value="Mannose-1P_guanyltransferase"/>
</dbReference>
<dbReference type="Pfam" id="PF25084">
    <property type="entry name" value="LbH_EIF2B"/>
    <property type="match status" value="1"/>
</dbReference>
<reference evidence="14 15" key="1">
    <citation type="submission" date="2016-11" db="EMBL/GenBank/DDBJ databases">
        <title>Complete genome sequence of thermophilic cyanobacteria strain Synechococcus sp. PCC6715.</title>
        <authorList>
            <person name="Tang J."/>
            <person name="Daroch M."/>
            <person name="Liang Y."/>
            <person name="Jiang D."/>
            <person name="Shah M."/>
        </authorList>
    </citation>
    <scope>NUCLEOTIDE SEQUENCE [LARGE SCALE GENOMIC DNA]</scope>
    <source>
        <strain evidence="14 15">PCC 6715</strain>
    </source>
</reference>
<reference evidence="15" key="2">
    <citation type="journal article" date="2022" name="Front. Microbiol.">
        <title>Comparative Genomic Analysis Revealed Distinct Molecular Components and Organization of CO2-Concentrating Mechanism in Thermophilic Cyanobacteria.</title>
        <authorList>
            <person name="Tang J."/>
            <person name="Zhou H."/>
            <person name="Yao D."/>
            <person name="Riaz S."/>
            <person name="You D."/>
            <person name="Klepacz-Smolka A."/>
            <person name="Daroch M."/>
        </authorList>
    </citation>
    <scope>NUCLEOTIDE SEQUENCE [LARGE SCALE GENOMIC DNA]</scope>
    <source>
        <strain evidence="15">PCC 6715</strain>
    </source>
</reference>
<proteinExistence type="inferred from homology"/>
<dbReference type="Pfam" id="PF02878">
    <property type="entry name" value="PGM_PMM_I"/>
    <property type="match status" value="1"/>
</dbReference>
<dbReference type="InterPro" id="IPR056764">
    <property type="entry name" value="LbH_EIF2B3/5"/>
</dbReference>
<dbReference type="SUPFAM" id="SSF55957">
    <property type="entry name" value="Phosphoglucomutase, C-terminal domain"/>
    <property type="match status" value="1"/>
</dbReference>
<dbReference type="OrthoDB" id="9803871at2"/>
<keyword evidence="15" id="KW-1185">Reference proteome</keyword>
<dbReference type="GO" id="GO:0016868">
    <property type="term" value="F:intramolecular phosphotransferase activity"/>
    <property type="evidence" value="ECO:0007669"/>
    <property type="project" value="InterPro"/>
</dbReference>
<evidence type="ECO:0000313" key="14">
    <source>
        <dbReference type="EMBL" id="ATS19608.1"/>
    </source>
</evidence>
<dbReference type="AlphaFoldDB" id="A0A2D2Q509"/>
<dbReference type="InterPro" id="IPR029044">
    <property type="entry name" value="Nucleotide-diphossugar_trans"/>
</dbReference>
<dbReference type="Gene3D" id="3.90.550.10">
    <property type="entry name" value="Spore Coat Polysaccharide Biosynthesis Protein SpsA, Chain A"/>
    <property type="match status" value="1"/>
</dbReference>
<keyword evidence="6 14" id="KW-0808">Transferase</keyword>
<organism evidence="14 15">
    <name type="scientific">Parathermosynechococcus lividus PCC 6715</name>
    <dbReference type="NCBI Taxonomy" id="1917166"/>
    <lineage>
        <taxon>Bacteria</taxon>
        <taxon>Bacillati</taxon>
        <taxon>Cyanobacteriota</taxon>
        <taxon>Cyanophyceae</taxon>
        <taxon>Acaryochloridales</taxon>
        <taxon>Thermosynechococcaceae</taxon>
        <taxon>Parathermosynechococcus</taxon>
    </lineage>
</organism>
<dbReference type="Pfam" id="PF02879">
    <property type="entry name" value="PGM_PMM_II"/>
    <property type="match status" value="1"/>
</dbReference>
<evidence type="ECO:0000256" key="2">
    <source>
        <dbReference type="ARBA" id="ARBA00010231"/>
    </source>
</evidence>
<dbReference type="SUPFAM" id="SSF53448">
    <property type="entry name" value="Nucleotide-diphospho-sugar transferases"/>
    <property type="match status" value="1"/>
</dbReference>
<gene>
    <name evidence="14" type="ORF">BRW62_09955</name>
</gene>
<dbReference type="SUPFAM" id="SSF51161">
    <property type="entry name" value="Trimeric LpxA-like enzymes"/>
    <property type="match status" value="1"/>
</dbReference>
<keyword evidence="14" id="KW-0548">Nucleotidyltransferase</keyword>
<evidence type="ECO:0000256" key="8">
    <source>
        <dbReference type="ARBA" id="ARBA00022917"/>
    </source>
</evidence>
<sequence>MRVVLMAGGSGTRLRPLTCDLPKPMVPVVNRPIAEHILNLLRSHGLDDVVMTLHYLPDVVRDYFGDGSEFGVHLSYVVEEEQPLGTAGSVKNIAHLLADPFLVVSGDSITDVNLSEAIRFHHQHRAPVTLILARVSNPKEFGIVFTDEEGRIRRFLEKPSAGEVFTDTVNTGMYLLSPTVMDYLSGGTERDFSRDLFPLLLQADVPMYGYITDAYWCDVGSLQTYQQVQRDALYGRVQLDIQGTEVQPRVWVGRNTTLPQDIQLEDPIVLGNNCRLGAGVTLAAGTVLSDNVIVGNGSQLRGVVAWNGVFVGDDSHLEHCILARHVHVDRHVTLNEGVIVGTRSVIGEEASLSQGVRLWPGKRIEPGAIVNESLIWGTTGQRYLFGQRGVAGVANVDITPEFAVRLAAAYASTLEPGTSVLVSRDQRSVSRMVAHALMSGLMSVGIHVLNLEAIALPIARFAAQTLSVSGGIHVRAHPDRADQLLIEFFDHKGINLSRARERQIETAYFREDIRRVILRDVGTMAQPNNSVAAYAQGFEKWLNTKLFYGNPAKIVIDYAYAVSGVVLPQILNKFGCDAVVLNATLHPTPLNILERQRLLRELGQVVTALSASLGVQVSANGERLTLVDNSGAVVSDQELTALMTYLVLLTHPGSTVAVPVTTSSAVETIAQQLGGHILRTRTNPTDLMEACQHHSGVVLGGAAETGFIFPQLHPGFDAMFTIATLIEMLALIGKPLTAIRQELPKVHYHHRAIRCPWIAKGSLMRHLVETQPRAHLNLIDGVKIGDPNTNNWILVLPDASEPLVHLYVNSHDAAWNEQMLHRYTHRIEQFARLETVADAKI</sequence>
<evidence type="ECO:0000259" key="10">
    <source>
        <dbReference type="Pfam" id="PF02878"/>
    </source>
</evidence>
<dbReference type="EMBL" id="CP018092">
    <property type="protein sequence ID" value="ATS19608.1"/>
    <property type="molecule type" value="Genomic_DNA"/>
</dbReference>
<keyword evidence="5" id="KW-0597">Phosphoprotein</keyword>
<dbReference type="GO" id="GO:0043886">
    <property type="term" value="F:structural constituent of carboxysome shell"/>
    <property type="evidence" value="ECO:0007669"/>
    <property type="project" value="UniProtKB-ARBA"/>
</dbReference>
<evidence type="ECO:0000256" key="1">
    <source>
        <dbReference type="ARBA" id="ARBA00004514"/>
    </source>
</evidence>
<feature type="domain" description="Nucleotidyl transferase" evidence="9">
    <location>
        <begin position="3"/>
        <end position="231"/>
    </location>
</feature>
<dbReference type="Gene3D" id="3.40.120.10">
    <property type="entry name" value="Alpha-D-Glucose-1,6-Bisphosphate, subunit A, domain 3"/>
    <property type="match status" value="3"/>
</dbReference>
<protein>
    <submittedName>
        <fullName evidence="14">Mannose-1-phosphate guanylyltransferase</fullName>
    </submittedName>
</protein>
<evidence type="ECO:0000256" key="3">
    <source>
        <dbReference type="ARBA" id="ARBA00022490"/>
    </source>
</evidence>
<keyword evidence="4" id="KW-0396">Initiation factor</keyword>
<dbReference type="InterPro" id="IPR005844">
    <property type="entry name" value="A-D-PHexomutase_a/b/a-I"/>
</dbReference>
<evidence type="ECO:0000259" key="13">
    <source>
        <dbReference type="Pfam" id="PF25084"/>
    </source>
</evidence>
<dbReference type="Pfam" id="PF02880">
    <property type="entry name" value="PGM_PMM_III"/>
    <property type="match status" value="1"/>
</dbReference>
<evidence type="ECO:0000256" key="5">
    <source>
        <dbReference type="ARBA" id="ARBA00022553"/>
    </source>
</evidence>
<dbReference type="InterPro" id="IPR036900">
    <property type="entry name" value="A-D-PHexomutase_C_sf"/>
</dbReference>
<keyword evidence="8" id="KW-0648">Protein biosynthesis</keyword>
<dbReference type="InterPro" id="IPR016055">
    <property type="entry name" value="A-D-PHexomutase_a/b/a-I/II/III"/>
</dbReference>
<dbReference type="Gene3D" id="3.30.310.50">
    <property type="entry name" value="Alpha-D-phosphohexomutase, C-terminal domain"/>
    <property type="match status" value="1"/>
</dbReference>
<dbReference type="PROSITE" id="PS00101">
    <property type="entry name" value="HEXAPEP_TRANSFERASES"/>
    <property type="match status" value="1"/>
</dbReference>
<comment type="similarity">
    <text evidence="2">Belongs to the phosphohexose mutase family.</text>
</comment>
<dbReference type="CDD" id="cd04181">
    <property type="entry name" value="NTP_transferase"/>
    <property type="match status" value="1"/>
</dbReference>
<feature type="domain" description="Alpha-D-phosphohexomutase alpha/beta/alpha" evidence="11">
    <location>
        <begin position="533"/>
        <end position="631"/>
    </location>
</feature>
<evidence type="ECO:0000259" key="9">
    <source>
        <dbReference type="Pfam" id="PF00483"/>
    </source>
</evidence>
<dbReference type="InterPro" id="IPR018357">
    <property type="entry name" value="Hexapep_transf_CS"/>
</dbReference>
<evidence type="ECO:0000259" key="12">
    <source>
        <dbReference type="Pfam" id="PF02880"/>
    </source>
</evidence>